<dbReference type="RefSeq" id="WP_105942274.1">
    <property type="nucleotide sequence ID" value="NZ_CP027433.1"/>
</dbReference>
<name>A0A2S0KFW3_9ACTN</name>
<evidence type="ECO:0000313" key="2">
    <source>
        <dbReference type="EMBL" id="AVM00546.1"/>
    </source>
</evidence>
<feature type="transmembrane region" description="Helical" evidence="1">
    <location>
        <begin position="245"/>
        <end position="268"/>
    </location>
</feature>
<dbReference type="AlphaFoldDB" id="A0A2S0KFW3"/>
<feature type="transmembrane region" description="Helical" evidence="1">
    <location>
        <begin position="208"/>
        <end position="233"/>
    </location>
</feature>
<feature type="transmembrane region" description="Helical" evidence="1">
    <location>
        <begin position="280"/>
        <end position="298"/>
    </location>
</feature>
<feature type="transmembrane region" description="Helical" evidence="1">
    <location>
        <begin position="304"/>
        <end position="322"/>
    </location>
</feature>
<organism evidence="2 3">
    <name type="scientific">Gordonia iterans</name>
    <dbReference type="NCBI Taxonomy" id="1004901"/>
    <lineage>
        <taxon>Bacteria</taxon>
        <taxon>Bacillati</taxon>
        <taxon>Actinomycetota</taxon>
        <taxon>Actinomycetes</taxon>
        <taxon>Mycobacteriales</taxon>
        <taxon>Gordoniaceae</taxon>
        <taxon>Gordonia</taxon>
    </lineage>
</organism>
<feature type="transmembrane region" description="Helical" evidence="1">
    <location>
        <begin position="98"/>
        <end position="117"/>
    </location>
</feature>
<protein>
    <submittedName>
        <fullName evidence="2">Uncharacterized protein</fullName>
    </submittedName>
</protein>
<feature type="transmembrane region" description="Helical" evidence="1">
    <location>
        <begin position="9"/>
        <end position="31"/>
    </location>
</feature>
<feature type="transmembrane region" description="Helical" evidence="1">
    <location>
        <begin position="71"/>
        <end position="92"/>
    </location>
</feature>
<reference evidence="2 3" key="1">
    <citation type="submission" date="2018-03" db="EMBL/GenBank/DDBJ databases">
        <title>Characteristics and genome of n-alkane degrading marine bacteria Gordonia iterans isolated from crude oil contaminated in Tae-an, South Korea.</title>
        <authorList>
            <person name="Lee S.-S."/>
            <person name="Kim H."/>
        </authorList>
    </citation>
    <scope>NUCLEOTIDE SEQUENCE [LARGE SCALE GENOMIC DNA]</scope>
    <source>
        <strain evidence="2 3">Co17</strain>
    </source>
</reference>
<dbReference type="Proteomes" id="UP000239814">
    <property type="component" value="Chromosome"/>
</dbReference>
<proteinExistence type="predicted"/>
<gene>
    <name evidence="2" type="ORF">C6V83_09955</name>
</gene>
<keyword evidence="1" id="KW-0472">Membrane</keyword>
<keyword evidence="3" id="KW-1185">Reference proteome</keyword>
<dbReference type="KEGG" id="git:C6V83_09955"/>
<keyword evidence="1" id="KW-1133">Transmembrane helix</keyword>
<feature type="transmembrane region" description="Helical" evidence="1">
    <location>
        <begin position="43"/>
        <end position="64"/>
    </location>
</feature>
<evidence type="ECO:0000313" key="3">
    <source>
        <dbReference type="Proteomes" id="UP000239814"/>
    </source>
</evidence>
<dbReference type="EMBL" id="CP027433">
    <property type="protein sequence ID" value="AVM00546.1"/>
    <property type="molecule type" value="Genomic_DNA"/>
</dbReference>
<keyword evidence="1" id="KW-0812">Transmembrane</keyword>
<sequence length="341" mass="35734">MIRRSDGGVLVETFVVLGILTILVTRAYLAATGYPQVGGATLHIAHALWGGAGMTAALAIGFTFTGRRARWAAVLVGGIGFGLFLDEVGKFVTKTNDYFYAPSVAIMYVVIVVLLLINRVIQDSHRRSPAECLVEAVETTGDALVSGITAAHRRHIRDLLDTAAQNGDAVAATRVAALLDCCPAAPPTPAERLRAGLAHTQAGIQTGWWTTALCAALLTAFTVSGLVSAVATIARDIDAGGGATVAAVGQFCGSLVASVLCVVAVAMAILRRGRLWPLRLLRTAALVTILLTEVFDFVAVQFGALINAAVGAVALAVFSYRLRFLERENAGEPVRSPIART</sequence>
<accession>A0A2S0KFW3</accession>
<dbReference type="OrthoDB" id="161151at2"/>
<evidence type="ECO:0000256" key="1">
    <source>
        <dbReference type="SAM" id="Phobius"/>
    </source>
</evidence>